<dbReference type="AlphaFoldDB" id="A0A669KBB9"/>
<reference evidence="1" key="1">
    <citation type="journal article" date="2001" name="Nature">
        <title>Initial sequencing and analysis of the human genome.</title>
        <authorList>
            <consortium name="International Human Genome Sequencing Consortium"/>
            <person name="Lander E.S."/>
            <person name="Linton L.M."/>
            <person name="Birren B."/>
            <person name="Nusbaum C."/>
            <person name="Zody M.C."/>
            <person name="Baldwin J."/>
            <person name="Devon K."/>
            <person name="Dewar K."/>
            <person name="Doyle M."/>
            <person name="FitzHugh W."/>
            <person name="Funke R."/>
            <person name="Gage D."/>
            <person name="Harris K."/>
            <person name="Heaford A."/>
            <person name="Howland J."/>
            <person name="Kann L."/>
            <person name="Lehoczky J."/>
            <person name="LeVine R."/>
            <person name="McEwan P."/>
            <person name="McKernan K."/>
            <person name="Meldrim J."/>
            <person name="Mesirov J.P."/>
            <person name="Miranda C."/>
            <person name="Morris W."/>
            <person name="Naylor J."/>
            <person name="Raymond C."/>
            <person name="Rosetti M."/>
            <person name="Santos R."/>
            <person name="Sheridan A."/>
            <person name="Sougnez C."/>
            <person name="Stange-Thomann N."/>
            <person name="Stojanovic N."/>
            <person name="Subramanian A."/>
            <person name="Wyman D."/>
            <person name="Rogers J."/>
            <person name="Sulston J."/>
            <person name="Ainscough R."/>
            <person name="Beck S."/>
            <person name="Bentley D."/>
            <person name="Burton J."/>
            <person name="Clee C."/>
            <person name="Carter N."/>
            <person name="Coulson A."/>
            <person name="Deadman R."/>
            <person name="Deloukas P."/>
            <person name="Dunham A."/>
            <person name="Dunham I."/>
            <person name="Durbin R."/>
            <person name="French L."/>
            <person name="Grafham D."/>
            <person name="Gregory S."/>
            <person name="Hubbard T."/>
            <person name="Humphray S."/>
            <person name="Hunt A."/>
            <person name="Jones M."/>
            <person name="Lloyd C."/>
            <person name="McMurray A."/>
            <person name="Matthews L."/>
            <person name="Mercer S."/>
            <person name="Milne S."/>
            <person name="Mullikin J.C."/>
            <person name="Mungall A."/>
            <person name="Plumb R."/>
            <person name="Ross M."/>
            <person name="Shownkeen R."/>
            <person name="Sims S."/>
            <person name="Waterston R.H."/>
            <person name="Wilson R.K."/>
            <person name="Hillier L.W."/>
            <person name="McPherson J.D."/>
            <person name="Marra M.A."/>
            <person name="Mardis E.R."/>
            <person name="Fulton L.A."/>
            <person name="Chinwalla A.T."/>
            <person name="Pepin K.H."/>
            <person name="Gish W.R."/>
            <person name="Chissoe S.L."/>
            <person name="Wendl M.C."/>
            <person name="Delehaunty K.D."/>
            <person name="Miner T.L."/>
            <person name="Delehaunty A."/>
            <person name="Kramer J.B."/>
            <person name="Cook L.L."/>
            <person name="Fulton R.S."/>
            <person name="Johnson D.L."/>
            <person name="Minx P.J."/>
            <person name="Clifton S.W."/>
            <person name="Hawkins T."/>
            <person name="Branscomb E."/>
            <person name="Predki P."/>
            <person name="Richardson P."/>
            <person name="Wenning S."/>
            <person name="Slezak T."/>
            <person name="Doggett N."/>
            <person name="Cheng J.F."/>
            <person name="Olsen A."/>
            <person name="Lucas S."/>
            <person name="Elkin C."/>
            <person name="Uberbacher E."/>
            <person name="Frazier M."/>
            <person name="Gibbs R.A."/>
            <person name="Muzny D.M."/>
            <person name="Scherer S.E."/>
            <person name="Bouck J.B."/>
            <person name="Sodergren E.J."/>
            <person name="Worley K.C."/>
            <person name="Rives C.M."/>
            <person name="Gorrell J.H."/>
            <person name="Metzker M.L."/>
            <person name="Naylor S.L."/>
            <person name="Kucherlapati R.S."/>
            <person name="Nelson D.L."/>
            <person name="Weinstock G.M."/>
            <person name="Sakaki Y."/>
            <person name="Fujiyama A."/>
            <person name="Hattori M."/>
            <person name="Yada T."/>
            <person name="Toyoda A."/>
            <person name="Itoh T."/>
            <person name="Kawagoe C."/>
            <person name="Watanabe H."/>
            <person name="Totoki Y."/>
            <person name="Taylor T."/>
            <person name="Weissenbach J."/>
            <person name="Heilig R."/>
            <person name="Saurin W."/>
            <person name="Artiguenave F."/>
            <person name="Brottier P."/>
            <person name="Bruls T."/>
            <person name="Pelletier E."/>
            <person name="Robert C."/>
            <person name="Wincker P."/>
            <person name="Smith D.R."/>
            <person name="Doucette-Stamm L."/>
            <person name="Rubenfield M."/>
            <person name="Weinstock K."/>
            <person name="Lee H.M."/>
            <person name="Dubois J."/>
            <person name="Rosenthal A."/>
            <person name="Platzer M."/>
            <person name="Nyakatura G."/>
            <person name="Taudien S."/>
            <person name="Rump A."/>
            <person name="Yang H."/>
            <person name="Yu J."/>
            <person name="Wang J."/>
            <person name="Huang G."/>
            <person name="Gu J."/>
            <person name="Hood L."/>
            <person name="Rowen L."/>
            <person name="Madan A."/>
            <person name="Qin S."/>
            <person name="Davis R.W."/>
            <person name="Federspiel N.A."/>
            <person name="Abola A.P."/>
            <person name="Proctor M.J."/>
            <person name="Myers R.M."/>
            <person name="Schmutz J."/>
            <person name="Dickson M."/>
            <person name="Grimwood J."/>
            <person name="Cox D.R."/>
            <person name="Olson M.V."/>
            <person name="Kaul R."/>
            <person name="Raymond C."/>
            <person name="Shimizu N."/>
            <person name="Kawasaki K."/>
            <person name="Minoshima S."/>
            <person name="Evans G.A."/>
            <person name="Athanasiou M."/>
            <person name="Schultz R."/>
            <person name="Roe B.A."/>
            <person name="Chen F."/>
            <person name="Pan H."/>
            <person name="Ramser J."/>
            <person name="Lehrach H."/>
            <person name="Reinhardt R."/>
            <person name="McCombie W.R."/>
            <person name="de la Bastide M."/>
            <person name="Dedhia N."/>
            <person name="Blocker H."/>
            <person name="Hornischer K."/>
            <person name="Nordsiek G."/>
            <person name="Agarwala R."/>
            <person name="Aravind L."/>
            <person name="Bailey J.A."/>
            <person name="Bateman A."/>
            <person name="Batzoglou S."/>
            <person name="Birney E."/>
            <person name="Bork P."/>
            <person name="Brown D.G."/>
            <person name="Burge C.B."/>
            <person name="Cerutti L."/>
            <person name="Chen H.C."/>
            <person name="Church D."/>
            <person name="Clamp M."/>
            <person name="Copley R.R."/>
            <person name="Doerks T."/>
            <person name="Eddy S.R."/>
            <person name="Eichler E.E."/>
            <person name="Furey T.S."/>
            <person name="Galagan J."/>
            <person name="Gilbert J.G."/>
            <person name="Harmon C."/>
            <person name="Hayashizaki Y."/>
            <person name="Haussler D."/>
            <person name="Hermjakob H."/>
            <person name="Hokamp K."/>
            <person name="Jang W."/>
            <person name="Johnson L.S."/>
            <person name="Jones T.A."/>
            <person name="Kasif S."/>
            <person name="Kaspryzk A."/>
            <person name="Kennedy S."/>
            <person name="Kent W.J."/>
            <person name="Kitts P."/>
            <person name="Koonin E.V."/>
            <person name="Korf I."/>
            <person name="Kulp D."/>
            <person name="Lancet D."/>
            <person name="Lowe T.M."/>
            <person name="McLysaght A."/>
            <person name="Mikkelsen T."/>
            <person name="Moran J.V."/>
            <person name="Mulder N."/>
            <person name="Pollara V.J."/>
            <person name="Ponting C.P."/>
            <person name="Schuler G."/>
            <person name="Schultz J."/>
            <person name="Slater G."/>
            <person name="Smit A.F."/>
            <person name="Stupka E."/>
            <person name="Szustakowski J."/>
            <person name="Thierry-Mieg D."/>
            <person name="Thierry-Mieg J."/>
            <person name="Wagner L."/>
            <person name="Wallis J."/>
            <person name="Wheeler R."/>
            <person name="Williams A."/>
            <person name="Wolf Y.I."/>
            <person name="Wolfe K.H."/>
            <person name="Yang S.P."/>
            <person name="Yeh R.F."/>
            <person name="Collins F."/>
            <person name="Guyer M.S."/>
            <person name="Peterson J."/>
            <person name="Felsenfeld A."/>
            <person name="Wetterstrand K.A."/>
            <person name="Patrinos A."/>
            <person name="Morgan M.J."/>
            <person name="de Jong P."/>
            <person name="Catanese J.J."/>
            <person name="Osoegawa K."/>
            <person name="Shizuya H."/>
            <person name="Choi S."/>
            <person name="Chen Y.J."/>
        </authorList>
    </citation>
    <scope>NUCLEOTIDE SEQUENCE [LARGE SCALE GENOMIC DNA]</scope>
</reference>
<dbReference type="Ensembl" id="ENST00000673891.1">
    <property type="protein sequence ID" value="ENSP00000501205.1"/>
    <property type="gene ID" value="ENSG00000106536.21"/>
</dbReference>
<dbReference type="EMBL" id="AC011292">
    <property type="status" value="NOT_ANNOTATED_CDS"/>
    <property type="molecule type" value="Genomic_DNA"/>
</dbReference>
<dbReference type="EMBL" id="KF511031">
    <property type="status" value="NOT_ANNOTATED_CDS"/>
    <property type="molecule type" value="Genomic_DNA"/>
</dbReference>
<reference evidence="1" key="4">
    <citation type="submission" date="2025-05" db="UniProtKB">
        <authorList>
            <consortium name="Ensembl"/>
        </authorList>
    </citation>
    <scope>IDENTIFICATION</scope>
</reference>
<evidence type="ECO:0000313" key="2">
    <source>
        <dbReference type="Proteomes" id="UP000005640"/>
    </source>
</evidence>
<proteinExistence type="predicted"/>
<gene>
    <name evidence="1" type="primary">POU6F2</name>
</gene>
<evidence type="ECO:0000313" key="1">
    <source>
        <dbReference type="Ensembl" id="ENSP00000501205.1"/>
    </source>
</evidence>
<dbReference type="EMBL" id="AC073345">
    <property type="status" value="NOT_ANNOTATED_CDS"/>
    <property type="molecule type" value="Genomic_DNA"/>
</dbReference>
<reference evidence="1 2" key="2">
    <citation type="journal article" date="2003" name="Nature">
        <title>The DNA sequence of human chromosome 7.</title>
        <authorList>
            <person name="Hillier L.W."/>
            <person name="Fulton R.S."/>
            <person name="Fulton L.A."/>
            <person name="Graves T.A."/>
            <person name="Pepin K.H."/>
            <person name="Wagner-McPherson C."/>
            <person name="Layman D."/>
            <person name="Maas J."/>
            <person name="Jaeger S."/>
            <person name="Walker R."/>
            <person name="Wylie K."/>
            <person name="Sekhon M."/>
            <person name="Becker M.C."/>
            <person name="O'Laughlin M.D."/>
            <person name="Schaller M.E."/>
            <person name="Fewell G.A."/>
            <person name="Delehaunty K.D."/>
            <person name="Miner T.L."/>
            <person name="Nash W.E."/>
            <person name="Cordes M."/>
            <person name="Du H."/>
            <person name="Sun H."/>
            <person name="Edwards J."/>
            <person name="Bradshaw-Cordum H."/>
            <person name="Ali J."/>
            <person name="Andrews S."/>
            <person name="Isak A."/>
            <person name="Vanbrunt A."/>
            <person name="Nguyen C."/>
            <person name="Du F."/>
            <person name="Lamar B."/>
            <person name="Courtney L."/>
            <person name="Kalicki J."/>
            <person name="Ozersky P."/>
            <person name="Bielicki L."/>
            <person name="Scott K."/>
            <person name="Holmes A."/>
            <person name="Harkins R."/>
            <person name="Harris A."/>
            <person name="Strong C.M."/>
            <person name="Hou S."/>
            <person name="Tomlinson C."/>
            <person name="Dauphin-Kohlberg S."/>
            <person name="Kozlowicz-Reilly A."/>
            <person name="Leonard S."/>
            <person name="Rohlfing T."/>
            <person name="Rock S.M."/>
            <person name="Tin-Wollam A.M."/>
            <person name="Abbott A."/>
            <person name="Minx P."/>
            <person name="Maupin R."/>
            <person name="Strowmatt C."/>
            <person name="Latreille P."/>
            <person name="Miller N."/>
            <person name="Johnson D."/>
            <person name="Murray J."/>
            <person name="Woessner J.P."/>
            <person name="Wendl M.C."/>
            <person name="Yang S.P."/>
            <person name="Schultz B.R."/>
            <person name="Wallis J.W."/>
            <person name="Spieth J."/>
            <person name="Bieri T.A."/>
            <person name="Nelson J.O."/>
            <person name="Berkowicz N."/>
            <person name="Wohldmann P.E."/>
            <person name="Cook L.L."/>
            <person name="Hickenbotham M.T."/>
            <person name="Eldred J."/>
            <person name="Williams D."/>
            <person name="Bedell J.A."/>
            <person name="Mardis E.R."/>
            <person name="Clifton S.W."/>
            <person name="Chissoe S.L."/>
            <person name="Marra M.A."/>
            <person name="Raymond C."/>
            <person name="Haugen E."/>
            <person name="Gillett W."/>
            <person name="Zhou Y."/>
            <person name="James R."/>
            <person name="Phelps K."/>
            <person name="Iadanoto S."/>
            <person name="Bubb K."/>
            <person name="Simms E."/>
            <person name="Levy R."/>
            <person name="Clendenning J."/>
            <person name="Kaul R."/>
            <person name="Kent W.J."/>
            <person name="Furey T.S."/>
            <person name="Baertsch R.A."/>
            <person name="Brent M.R."/>
            <person name="Keibler E."/>
            <person name="Flicek P."/>
            <person name="Bork P."/>
            <person name="Suyama M."/>
            <person name="Bailey J.A."/>
            <person name="Portnoy M.E."/>
            <person name="Torrents D."/>
            <person name="Chinwalla A.T."/>
            <person name="Gish W.R."/>
            <person name="Eddy S.R."/>
            <person name="McPherson J.D."/>
            <person name="Olson M.V."/>
            <person name="Eichler E.E."/>
            <person name="Green E.D."/>
            <person name="Waterston R.H."/>
            <person name="Wilson R.K."/>
        </authorList>
    </citation>
    <scope>NUCLEOTIDE SEQUENCE [LARGE SCALE GENOMIC DNA]</scope>
</reference>
<dbReference type="HGNC" id="HGNC:21694">
    <property type="gene designation" value="POU6F2"/>
</dbReference>
<dbReference type="Ensembl" id="ENST00000674059.1">
    <property type="protein sequence ID" value="ENSP00000500997.1"/>
    <property type="gene ID" value="ENSG00000106536.21"/>
</dbReference>
<dbReference type="EMBL" id="AC092174">
    <property type="status" value="NOT_ANNOTATED_CDS"/>
    <property type="molecule type" value="Genomic_DNA"/>
</dbReference>
<sequence length="36" mass="4088">MHARNPHSPFQRQHMMDCYLSAQQDTGTMQAVIGQA</sequence>
<dbReference type="EMBL" id="KF458439">
    <property type="status" value="NOT_ANNOTATED_CDS"/>
    <property type="molecule type" value="Genomic_DNA"/>
</dbReference>
<reference evidence="1" key="3">
    <citation type="journal article" date="2004" name="Nature">
        <title>Finishing the euchromatic sequence of the human genome.</title>
        <authorList>
            <consortium name="International Human Genome Sequencing Consortium"/>
        </authorList>
    </citation>
    <scope>NUCLEOTIDE SEQUENCE [LARGE SCALE GENOMIC DNA]</scope>
</reference>
<dbReference type="OpenTargets" id="ENSG00000106536"/>
<dbReference type="GeneTree" id="ENSGT00940000156175"/>
<name>A0A669KBB9_HUMAN</name>
<dbReference type="OrthoDB" id="10066259at2759"/>
<dbReference type="ExpressionAtlas" id="A0A669KBB9">
    <property type="expression patterns" value="baseline and differential"/>
</dbReference>
<keyword evidence="2" id="KW-1185">Reference proteome</keyword>
<accession>A0A669KBB9</accession>
<dbReference type="EMBL" id="AC005483">
    <property type="status" value="NOT_ANNOTATED_CDS"/>
    <property type="molecule type" value="Genomic_DNA"/>
</dbReference>
<dbReference type="Bgee" id="ENSG00000106536">
    <property type="expression patterns" value="Expressed in male germ line stem cell (sensu Vertebrata) in testis and 80 other cell types or tissues"/>
</dbReference>
<dbReference type="Proteomes" id="UP000005640">
    <property type="component" value="Chromosome 7"/>
</dbReference>
<protein>
    <submittedName>
        <fullName evidence="1">POU class 6 homeobox 2</fullName>
    </submittedName>
</protein>
<dbReference type="EMBL" id="KF458446">
    <property type="status" value="NOT_ANNOTATED_CDS"/>
    <property type="molecule type" value="Genomic_DNA"/>
</dbReference>
<organism evidence="1 2">
    <name type="scientific">Homo sapiens</name>
    <name type="common">Human</name>
    <dbReference type="NCBI Taxonomy" id="9606"/>
    <lineage>
        <taxon>Eukaryota</taxon>
        <taxon>Metazoa</taxon>
        <taxon>Chordata</taxon>
        <taxon>Craniata</taxon>
        <taxon>Vertebrata</taxon>
        <taxon>Euteleostomi</taxon>
        <taxon>Mammalia</taxon>
        <taxon>Eutheria</taxon>
        <taxon>Euarchontoglires</taxon>
        <taxon>Primates</taxon>
        <taxon>Haplorrhini</taxon>
        <taxon>Catarrhini</taxon>
        <taxon>Hominidae</taxon>
        <taxon>Homo</taxon>
    </lineage>
</organism>